<organism evidence="2 3">
    <name type="scientific">Hymenobacter negativus</name>
    <dbReference type="NCBI Taxonomy" id="2795026"/>
    <lineage>
        <taxon>Bacteria</taxon>
        <taxon>Pseudomonadati</taxon>
        <taxon>Bacteroidota</taxon>
        <taxon>Cytophagia</taxon>
        <taxon>Cytophagales</taxon>
        <taxon>Hymenobacteraceae</taxon>
        <taxon>Hymenobacter</taxon>
    </lineage>
</organism>
<protein>
    <submittedName>
        <fullName evidence="2">Glycosyltransferase</fullName>
    </submittedName>
</protein>
<evidence type="ECO:0000259" key="1">
    <source>
        <dbReference type="Pfam" id="PF00535"/>
    </source>
</evidence>
<name>A0ABS3QE60_9BACT</name>
<accession>A0ABS3QE60</accession>
<gene>
    <name evidence="2" type="ORF">J4E00_10705</name>
</gene>
<sequence length="315" mass="36600">MAEYIPLISILVPTYNRRQLIQGTIASILVQTFQDFEVIITDNCSLDDTEQVITAINDSRIIYVKNDINIGPVNNYNKALRLARGKYVYVFSDDDTMVPENLALRVAIMEQYPSVGLVHSNINVIDGNGTVTATSHWAARHPGMAEMWQEIVAKPLMDKSRAFHYLYHNWNFISMPAVLMRRELLLKHGIEFNNQLRYICDWDLWLRIAQFGDFYFIDKPLVSYRIHASNDAKTLTSKLYLRELVVSKLGLVNLYNRLDLHKKNYLADIVRLAKRQLVYAGENETFFEEKSQVLRSYLKNNLSPSSLDWLKKMRK</sequence>
<proteinExistence type="predicted"/>
<dbReference type="Pfam" id="PF00535">
    <property type="entry name" value="Glycos_transf_2"/>
    <property type="match status" value="1"/>
</dbReference>
<reference evidence="2 3" key="1">
    <citation type="submission" date="2021-03" db="EMBL/GenBank/DDBJ databases">
        <authorList>
            <person name="Kim M.K."/>
        </authorList>
    </citation>
    <scope>NUCLEOTIDE SEQUENCE [LARGE SCALE GENOMIC DNA]</scope>
    <source>
        <strain evidence="2 3">BT442</strain>
    </source>
</reference>
<keyword evidence="3" id="KW-1185">Reference proteome</keyword>
<dbReference type="RefSeq" id="WP_208175153.1">
    <property type="nucleotide sequence ID" value="NZ_JAGETZ010000004.1"/>
</dbReference>
<evidence type="ECO:0000313" key="3">
    <source>
        <dbReference type="Proteomes" id="UP000664369"/>
    </source>
</evidence>
<feature type="domain" description="Glycosyltransferase 2-like" evidence="1">
    <location>
        <begin position="9"/>
        <end position="186"/>
    </location>
</feature>
<dbReference type="Gene3D" id="3.90.550.10">
    <property type="entry name" value="Spore Coat Polysaccharide Biosynthesis Protein SpsA, Chain A"/>
    <property type="match status" value="1"/>
</dbReference>
<dbReference type="PANTHER" id="PTHR22916:SF3">
    <property type="entry name" value="UDP-GLCNAC:BETAGAL BETA-1,3-N-ACETYLGLUCOSAMINYLTRANSFERASE-LIKE PROTEIN 1"/>
    <property type="match status" value="1"/>
</dbReference>
<dbReference type="Proteomes" id="UP000664369">
    <property type="component" value="Unassembled WGS sequence"/>
</dbReference>
<evidence type="ECO:0000313" key="2">
    <source>
        <dbReference type="EMBL" id="MBO2009522.1"/>
    </source>
</evidence>
<comment type="caution">
    <text evidence="2">The sequence shown here is derived from an EMBL/GenBank/DDBJ whole genome shotgun (WGS) entry which is preliminary data.</text>
</comment>
<dbReference type="SUPFAM" id="SSF53448">
    <property type="entry name" value="Nucleotide-diphospho-sugar transferases"/>
    <property type="match status" value="1"/>
</dbReference>
<dbReference type="EMBL" id="JAGETZ010000004">
    <property type="protein sequence ID" value="MBO2009522.1"/>
    <property type="molecule type" value="Genomic_DNA"/>
</dbReference>
<dbReference type="InterPro" id="IPR001173">
    <property type="entry name" value="Glyco_trans_2-like"/>
</dbReference>
<dbReference type="PANTHER" id="PTHR22916">
    <property type="entry name" value="GLYCOSYLTRANSFERASE"/>
    <property type="match status" value="1"/>
</dbReference>
<dbReference type="InterPro" id="IPR029044">
    <property type="entry name" value="Nucleotide-diphossugar_trans"/>
</dbReference>